<reference evidence="3" key="1">
    <citation type="journal article" date="2020" name="Stud. Mycol.">
        <title>101 Dothideomycetes genomes: a test case for predicting lifestyles and emergence of pathogens.</title>
        <authorList>
            <person name="Haridas S."/>
            <person name="Albert R."/>
            <person name="Binder M."/>
            <person name="Bloem J."/>
            <person name="Labutti K."/>
            <person name="Salamov A."/>
            <person name="Andreopoulos B."/>
            <person name="Baker S."/>
            <person name="Barry K."/>
            <person name="Bills G."/>
            <person name="Bluhm B."/>
            <person name="Cannon C."/>
            <person name="Castanera R."/>
            <person name="Culley D."/>
            <person name="Daum C."/>
            <person name="Ezra D."/>
            <person name="Gonzalez J."/>
            <person name="Henrissat B."/>
            <person name="Kuo A."/>
            <person name="Liang C."/>
            <person name="Lipzen A."/>
            <person name="Lutzoni F."/>
            <person name="Magnuson J."/>
            <person name="Mondo S."/>
            <person name="Nolan M."/>
            <person name="Ohm R."/>
            <person name="Pangilinan J."/>
            <person name="Park H.-J."/>
            <person name="Ramirez L."/>
            <person name="Alfaro M."/>
            <person name="Sun H."/>
            <person name="Tritt A."/>
            <person name="Yoshinaga Y."/>
            <person name="Zwiers L.-H."/>
            <person name="Turgeon B."/>
            <person name="Goodwin S."/>
            <person name="Spatafora J."/>
            <person name="Crous P."/>
            <person name="Grigoriev I."/>
        </authorList>
    </citation>
    <scope>NUCLEOTIDE SEQUENCE</scope>
    <source>
        <strain evidence="3">CBS 121167</strain>
    </source>
</reference>
<dbReference type="GeneID" id="54299222"/>
<dbReference type="GO" id="GO:0005829">
    <property type="term" value="C:cytosol"/>
    <property type="evidence" value="ECO:0007669"/>
    <property type="project" value="TreeGrafter"/>
</dbReference>
<dbReference type="OrthoDB" id="289038at2759"/>
<keyword evidence="4" id="KW-1185">Reference proteome</keyword>
<feature type="compositionally biased region" description="Pro residues" evidence="1">
    <location>
        <begin position="75"/>
        <end position="84"/>
    </location>
</feature>
<dbReference type="Proteomes" id="UP000799438">
    <property type="component" value="Unassembled WGS sequence"/>
</dbReference>
<dbReference type="InterPro" id="IPR018200">
    <property type="entry name" value="USP_CS"/>
</dbReference>
<dbReference type="InterPro" id="IPR050164">
    <property type="entry name" value="Peptidase_C19"/>
</dbReference>
<feature type="compositionally biased region" description="Basic residues" evidence="1">
    <location>
        <begin position="36"/>
        <end position="51"/>
    </location>
</feature>
<dbReference type="PANTHER" id="PTHR24006">
    <property type="entry name" value="UBIQUITIN CARBOXYL-TERMINAL HYDROLASE"/>
    <property type="match status" value="1"/>
</dbReference>
<dbReference type="PROSITE" id="PS00973">
    <property type="entry name" value="USP_2"/>
    <property type="match status" value="1"/>
</dbReference>
<dbReference type="SUPFAM" id="SSF54001">
    <property type="entry name" value="Cysteine proteinases"/>
    <property type="match status" value="1"/>
</dbReference>
<evidence type="ECO:0000256" key="1">
    <source>
        <dbReference type="SAM" id="MobiDB-lite"/>
    </source>
</evidence>
<dbReference type="RefSeq" id="XP_033401770.1">
    <property type="nucleotide sequence ID" value="XM_033541725.1"/>
</dbReference>
<dbReference type="InterPro" id="IPR038765">
    <property type="entry name" value="Papain-like_cys_pep_sf"/>
</dbReference>
<accession>A0A6A6BQM9</accession>
<dbReference type="Pfam" id="PF00443">
    <property type="entry name" value="UCH"/>
    <property type="match status" value="1"/>
</dbReference>
<evidence type="ECO:0000313" key="4">
    <source>
        <dbReference type="Proteomes" id="UP000799438"/>
    </source>
</evidence>
<dbReference type="AlphaFoldDB" id="A0A6A6BQM9"/>
<organism evidence="3 4">
    <name type="scientific">Aplosporella prunicola CBS 121167</name>
    <dbReference type="NCBI Taxonomy" id="1176127"/>
    <lineage>
        <taxon>Eukaryota</taxon>
        <taxon>Fungi</taxon>
        <taxon>Dikarya</taxon>
        <taxon>Ascomycota</taxon>
        <taxon>Pezizomycotina</taxon>
        <taxon>Dothideomycetes</taxon>
        <taxon>Dothideomycetes incertae sedis</taxon>
        <taxon>Botryosphaeriales</taxon>
        <taxon>Aplosporellaceae</taxon>
        <taxon>Aplosporella</taxon>
    </lineage>
</organism>
<dbReference type="GO" id="GO:0016579">
    <property type="term" value="P:protein deubiquitination"/>
    <property type="evidence" value="ECO:0007669"/>
    <property type="project" value="InterPro"/>
</dbReference>
<dbReference type="Gene3D" id="3.90.70.10">
    <property type="entry name" value="Cysteine proteinases"/>
    <property type="match status" value="1"/>
</dbReference>
<dbReference type="GO" id="GO:0005634">
    <property type="term" value="C:nucleus"/>
    <property type="evidence" value="ECO:0007669"/>
    <property type="project" value="TreeGrafter"/>
</dbReference>
<dbReference type="InterPro" id="IPR028889">
    <property type="entry name" value="USP"/>
</dbReference>
<evidence type="ECO:0000313" key="3">
    <source>
        <dbReference type="EMBL" id="KAF2146058.1"/>
    </source>
</evidence>
<feature type="domain" description="USP" evidence="2">
    <location>
        <begin position="175"/>
        <end position="510"/>
    </location>
</feature>
<dbReference type="GO" id="GO:0004843">
    <property type="term" value="F:cysteine-type deubiquitinase activity"/>
    <property type="evidence" value="ECO:0007669"/>
    <property type="project" value="InterPro"/>
</dbReference>
<dbReference type="PROSITE" id="PS50235">
    <property type="entry name" value="USP_3"/>
    <property type="match status" value="1"/>
</dbReference>
<evidence type="ECO:0000259" key="2">
    <source>
        <dbReference type="PROSITE" id="PS50235"/>
    </source>
</evidence>
<sequence>MALTKINGKMARAMALKSKRRRKPVFVSSKQLLHPRLVHQTRKRRPFHLPSKKPSDSQALDPLNMSSSPEADRSPSPPSPPPPDELQSSFLKLLPRQSPPDSGQSNPSDAAKLALQKLLADPIKFVPATKTTMDTEIRTVPKRLMRENRTARQESRFSYVRGISKSFPNANMGAIGMYNPANWCYRRGVLQSLMNLPVFLNWIERHQANGRYCSSRRGASYCIACALKNLYQAYWDPGRTSRSVLQATSYFDKVVASLGSEPNTDSPWPPDGGHFNLYSQKGKKRKRDDHSQQCAGEFAGWLFQQLDDRGVMPKEETNALFMLEIERQWNCIRCKHAHKSDVEAQSQIIISLRDPKRGLSFEEYVDKYFLERLSGPRCDACRTTQDVNRRGRIVDGPEVLFVQLQRVGYDPYRGGAYKIHDVCPYPLYLDLSKHSIEPSLRAKGNLRYKLSSVVQHAGEAGSGHYTAKVVSPLGVELLNDESPAAKLTVERLLRPKDGSFLPYLLTYVRVRPGDERGR</sequence>
<gene>
    <name evidence="3" type="ORF">K452DRAFT_294666</name>
</gene>
<protein>
    <recommendedName>
        <fullName evidence="2">USP domain-containing protein</fullName>
    </recommendedName>
</protein>
<dbReference type="InterPro" id="IPR001394">
    <property type="entry name" value="Peptidase_C19_UCH"/>
</dbReference>
<proteinExistence type="predicted"/>
<dbReference type="CDD" id="cd02257">
    <property type="entry name" value="Peptidase_C19"/>
    <property type="match status" value="1"/>
</dbReference>
<dbReference type="EMBL" id="ML995476">
    <property type="protein sequence ID" value="KAF2146058.1"/>
    <property type="molecule type" value="Genomic_DNA"/>
</dbReference>
<name>A0A6A6BQM9_9PEZI</name>
<feature type="region of interest" description="Disordered" evidence="1">
    <location>
        <begin position="14"/>
        <end position="88"/>
    </location>
</feature>